<dbReference type="AlphaFoldDB" id="A0A644YUT9"/>
<dbReference type="GO" id="GO:0005524">
    <property type="term" value="F:ATP binding"/>
    <property type="evidence" value="ECO:0007669"/>
    <property type="project" value="InterPro"/>
</dbReference>
<evidence type="ECO:0000313" key="2">
    <source>
        <dbReference type="EMBL" id="MPM30233.1"/>
    </source>
</evidence>
<dbReference type="SUPFAM" id="SSF52540">
    <property type="entry name" value="P-loop containing nucleoside triphosphate hydrolases"/>
    <property type="match status" value="1"/>
</dbReference>
<evidence type="ECO:0000259" key="1">
    <source>
        <dbReference type="Pfam" id="PF13304"/>
    </source>
</evidence>
<dbReference type="InterPro" id="IPR003959">
    <property type="entry name" value="ATPase_AAA_core"/>
</dbReference>
<reference evidence="2" key="1">
    <citation type="submission" date="2019-08" db="EMBL/GenBank/DDBJ databases">
        <authorList>
            <person name="Kucharzyk K."/>
            <person name="Murdoch R.W."/>
            <person name="Higgins S."/>
            <person name="Loffler F."/>
        </authorList>
    </citation>
    <scope>NUCLEOTIDE SEQUENCE</scope>
</reference>
<comment type="caution">
    <text evidence="2">The sequence shown here is derived from an EMBL/GenBank/DDBJ whole genome shotgun (WGS) entry which is preliminary data.</text>
</comment>
<dbReference type="EMBL" id="VSSQ01005731">
    <property type="protein sequence ID" value="MPM30233.1"/>
    <property type="molecule type" value="Genomic_DNA"/>
</dbReference>
<dbReference type="InterPro" id="IPR027417">
    <property type="entry name" value="P-loop_NTPase"/>
</dbReference>
<name>A0A644YUT9_9ZZZZ</name>
<protein>
    <recommendedName>
        <fullName evidence="1">ATPase AAA-type core domain-containing protein</fullName>
    </recommendedName>
</protein>
<gene>
    <name evidence="2" type="ORF">SDC9_76781</name>
</gene>
<dbReference type="Pfam" id="PF13304">
    <property type="entry name" value="AAA_21"/>
    <property type="match status" value="1"/>
</dbReference>
<organism evidence="2">
    <name type="scientific">bioreactor metagenome</name>
    <dbReference type="NCBI Taxonomy" id="1076179"/>
    <lineage>
        <taxon>unclassified sequences</taxon>
        <taxon>metagenomes</taxon>
        <taxon>ecological metagenomes</taxon>
    </lineage>
</organism>
<dbReference type="PANTHER" id="PTHR40396:SF1">
    <property type="entry name" value="ATPASE AAA-TYPE CORE DOMAIN-CONTAINING PROTEIN"/>
    <property type="match status" value="1"/>
</dbReference>
<dbReference type="Gene3D" id="3.40.50.300">
    <property type="entry name" value="P-loop containing nucleotide triphosphate hydrolases"/>
    <property type="match status" value="1"/>
</dbReference>
<feature type="domain" description="ATPase AAA-type core" evidence="1">
    <location>
        <begin position="50"/>
        <end position="371"/>
    </location>
</feature>
<sequence>MIQEFSVENFLSIKTKQTLSFRASNKIHTGSDEYLVTEINPNVRLLKFCVLYGYNASGKSNLLLALQFLRDLVVHGPSSKDEETGFTPFLLDANTRNEPGTFSLVFFIEGIRYEYLICLDGKRIHKESLRYTPGERISTLFIRTYDAENSIAKLTIGKRCSLSAKDRVILDGNTLENSSVLFAYQKSNIHSPVLDAVVAFFKKTLLPLIDPNVRLRDWSKERIASDSTQKQFLVSLMRKADFQISDLEVKNSVMPVDDNLIRKFTDNGAPPSLIETLKNDNQLEIQELLFTHATRAGSYQIPAEAESDGTLRFFGLGEILQLLLKVGHIALFDGIETSLHPDLVTFYLQMFLMNSNDSQLIVTTHAQYLMEQDYMRNDMVWFCEKQENGASEYYCAQDFNLHKNNNLANFYHAGKLGAKPTLGSPLF</sequence>
<dbReference type="GO" id="GO:0016887">
    <property type="term" value="F:ATP hydrolysis activity"/>
    <property type="evidence" value="ECO:0007669"/>
    <property type="project" value="InterPro"/>
</dbReference>
<dbReference type="PANTHER" id="PTHR40396">
    <property type="entry name" value="ATPASE-LIKE PROTEIN"/>
    <property type="match status" value="1"/>
</dbReference>
<accession>A0A644YUT9</accession>
<proteinExistence type="predicted"/>